<accession>A0ABD5ZST3</accession>
<dbReference type="Proteomes" id="UP001596398">
    <property type="component" value="Unassembled WGS sequence"/>
</dbReference>
<dbReference type="Gene3D" id="1.10.287.1080">
    <property type="entry name" value="MazG-like"/>
    <property type="match status" value="1"/>
</dbReference>
<dbReference type="PANTHER" id="PTHR46523:SF1">
    <property type="entry name" value="DCTP PYROPHOSPHATASE 1"/>
    <property type="match status" value="1"/>
</dbReference>
<dbReference type="EMBL" id="JBHTAP010000002">
    <property type="protein sequence ID" value="MFC7236639.1"/>
    <property type="molecule type" value="Genomic_DNA"/>
</dbReference>
<dbReference type="InterPro" id="IPR052555">
    <property type="entry name" value="dCTP_Pyrophosphatase"/>
</dbReference>
<keyword evidence="3" id="KW-1185">Reference proteome</keyword>
<protein>
    <submittedName>
        <fullName evidence="2">Nucleotide pyrophosphohydrolase</fullName>
    </submittedName>
</protein>
<gene>
    <name evidence="2" type="ORF">ACFQJ4_15165</name>
</gene>
<dbReference type="Pfam" id="PF12643">
    <property type="entry name" value="MazG-like"/>
    <property type="match status" value="1"/>
</dbReference>
<proteinExistence type="predicted"/>
<dbReference type="AlphaFoldDB" id="A0ABD5ZST3"/>
<dbReference type="RefSeq" id="WP_276236231.1">
    <property type="nucleotide sequence ID" value="NZ_CP119803.1"/>
</dbReference>
<dbReference type="CDD" id="cd11537">
    <property type="entry name" value="NTP-PPase_RS21-C6_like"/>
    <property type="match status" value="1"/>
</dbReference>
<evidence type="ECO:0000256" key="1">
    <source>
        <dbReference type="SAM" id="MobiDB-lite"/>
    </source>
</evidence>
<dbReference type="InterPro" id="IPR025984">
    <property type="entry name" value="DCTPP"/>
</dbReference>
<dbReference type="PIRSF" id="PIRSF029826">
    <property type="entry name" value="UCP029826_pph"/>
    <property type="match status" value="1"/>
</dbReference>
<dbReference type="SUPFAM" id="SSF101386">
    <property type="entry name" value="all-alpha NTP pyrophosphatases"/>
    <property type="match status" value="1"/>
</dbReference>
<reference evidence="2 3" key="1">
    <citation type="journal article" date="2019" name="Int. J. Syst. Evol. Microbiol.">
        <title>The Global Catalogue of Microorganisms (GCM) 10K type strain sequencing project: providing services to taxonomists for standard genome sequencing and annotation.</title>
        <authorList>
            <consortium name="The Broad Institute Genomics Platform"/>
            <consortium name="The Broad Institute Genome Sequencing Center for Infectious Disease"/>
            <person name="Wu L."/>
            <person name="Ma J."/>
        </authorList>
    </citation>
    <scope>NUCLEOTIDE SEQUENCE [LARGE SCALE GENOMIC DNA]</scope>
    <source>
        <strain evidence="2 3">DT85</strain>
    </source>
</reference>
<dbReference type="GeneID" id="79268378"/>
<name>A0ABD5ZST3_9EURY</name>
<comment type="caution">
    <text evidence="2">The sequence shown here is derived from an EMBL/GenBank/DDBJ whole genome shotgun (WGS) entry which is preliminary data.</text>
</comment>
<dbReference type="PANTHER" id="PTHR46523">
    <property type="entry name" value="DCTP PYROPHOSPHATASE 1"/>
    <property type="match status" value="1"/>
</dbReference>
<sequence length="120" mass="13636">MKPSLSDLAERYNAFVEARDWNRFHTPQNLAMAISVEANELLETFLWFDNPDSATVASDDETMRAVEEELADVIIYALGLANELDIDILAAVEAKLDENDERFDPETSEAITAELDKWQR</sequence>
<evidence type="ECO:0000313" key="2">
    <source>
        <dbReference type="EMBL" id="MFC7236639.1"/>
    </source>
</evidence>
<organism evidence="2 3">
    <name type="scientific">Halosegnis marinus</name>
    <dbReference type="NCBI Taxonomy" id="3034023"/>
    <lineage>
        <taxon>Archaea</taxon>
        <taxon>Methanobacteriati</taxon>
        <taxon>Methanobacteriota</taxon>
        <taxon>Stenosarchaea group</taxon>
        <taxon>Halobacteria</taxon>
        <taxon>Halobacteriales</taxon>
        <taxon>Natronomonadaceae</taxon>
        <taxon>Halosegnis</taxon>
    </lineage>
</organism>
<evidence type="ECO:0000313" key="3">
    <source>
        <dbReference type="Proteomes" id="UP001596398"/>
    </source>
</evidence>
<feature type="region of interest" description="Disordered" evidence="1">
    <location>
        <begin position="99"/>
        <end position="120"/>
    </location>
</feature>